<organism evidence="2 3">
    <name type="scientific">Stenotrophomonas tumulicola</name>
    <dbReference type="NCBI Taxonomy" id="1685415"/>
    <lineage>
        <taxon>Bacteria</taxon>
        <taxon>Pseudomonadati</taxon>
        <taxon>Pseudomonadota</taxon>
        <taxon>Gammaproteobacteria</taxon>
        <taxon>Lysobacterales</taxon>
        <taxon>Lysobacteraceae</taxon>
        <taxon>Stenotrophomonas</taxon>
    </lineage>
</organism>
<dbReference type="PRINTS" id="PR00111">
    <property type="entry name" value="ABHYDROLASE"/>
</dbReference>
<dbReference type="GO" id="GO:0042952">
    <property type="term" value="P:beta-ketoadipate pathway"/>
    <property type="evidence" value="ECO:0007669"/>
    <property type="project" value="InterPro"/>
</dbReference>
<dbReference type="Pfam" id="PF00561">
    <property type="entry name" value="Abhydrolase_1"/>
    <property type="match status" value="1"/>
</dbReference>
<comment type="caution">
    <text evidence="2">The sequence shown here is derived from an EMBL/GenBank/DDBJ whole genome shotgun (WGS) entry which is preliminary data.</text>
</comment>
<dbReference type="Gene3D" id="3.40.50.1820">
    <property type="entry name" value="alpha/beta hydrolase"/>
    <property type="match status" value="1"/>
</dbReference>
<dbReference type="InterPro" id="IPR050471">
    <property type="entry name" value="AB_hydrolase"/>
</dbReference>
<dbReference type="Proteomes" id="UP000547058">
    <property type="component" value="Unassembled WGS sequence"/>
</dbReference>
<dbReference type="RefSeq" id="WP_182338492.1">
    <property type="nucleotide sequence ID" value="NZ_JACGXS010000002.1"/>
</dbReference>
<evidence type="ECO:0000313" key="3">
    <source>
        <dbReference type="Proteomes" id="UP000547058"/>
    </source>
</evidence>
<evidence type="ECO:0000313" key="2">
    <source>
        <dbReference type="EMBL" id="MBA8681353.1"/>
    </source>
</evidence>
<sequence>MPMLDLETHQLHYRIDGAEGPWLVFCNSLGTDLRMWDPQVAELSSHFRVLRHDRRGHGLSTAPEGMYSLADLGGDVIALLDALGIGSVHYCGLSIGGLVAQWLAVNAPQRLDRVVACATAARIGSAESWNARIAEVQAHGLPPLLGATAERWFGAAFRATQPGQVAAILESFAATSVRGYAGCCAALAAADLRTDITRIEIPLLAIAGDQDPVCPPGDLQAIAGSVGNGRVAVLPGRHLLNIESPAAFNAALLQFLQ</sequence>
<dbReference type="NCBIfam" id="TIGR02427">
    <property type="entry name" value="protocat_pcaD"/>
    <property type="match status" value="1"/>
</dbReference>
<dbReference type="PANTHER" id="PTHR43433">
    <property type="entry name" value="HYDROLASE, ALPHA/BETA FOLD FAMILY PROTEIN"/>
    <property type="match status" value="1"/>
</dbReference>
<accession>A0A7W3IGU4</accession>
<dbReference type="InterPro" id="IPR029058">
    <property type="entry name" value="AB_hydrolase_fold"/>
</dbReference>
<keyword evidence="2" id="KW-0378">Hydrolase</keyword>
<dbReference type="GO" id="GO:0047570">
    <property type="term" value="F:3-oxoadipate enol-lactonase activity"/>
    <property type="evidence" value="ECO:0007669"/>
    <property type="project" value="UniProtKB-EC"/>
</dbReference>
<reference evidence="2 3" key="1">
    <citation type="submission" date="2020-08" db="EMBL/GenBank/DDBJ databases">
        <title>Stenotrophomonas tumulicola JCM 30961.</title>
        <authorList>
            <person name="Deng Y."/>
        </authorList>
    </citation>
    <scope>NUCLEOTIDE SEQUENCE [LARGE SCALE GENOMIC DNA]</scope>
    <source>
        <strain evidence="2 3">JCM 30961</strain>
    </source>
</reference>
<dbReference type="AlphaFoldDB" id="A0A7W3IGU4"/>
<gene>
    <name evidence="2" type="primary">pcaD</name>
    <name evidence="2" type="ORF">H4O11_05970</name>
</gene>
<evidence type="ECO:0000259" key="1">
    <source>
        <dbReference type="Pfam" id="PF00561"/>
    </source>
</evidence>
<dbReference type="SUPFAM" id="SSF53474">
    <property type="entry name" value="alpha/beta-Hydrolases"/>
    <property type="match status" value="1"/>
</dbReference>
<proteinExistence type="predicted"/>
<name>A0A7W3IGU4_9GAMM</name>
<dbReference type="InterPro" id="IPR026968">
    <property type="entry name" value="PcaD/CatD"/>
</dbReference>
<dbReference type="PANTHER" id="PTHR43433:SF1">
    <property type="entry name" value="BLL5160 PROTEIN"/>
    <property type="match status" value="1"/>
</dbReference>
<protein>
    <submittedName>
        <fullName evidence="2">3-oxoadipate enol-lactonase</fullName>
        <ecNumber evidence="2">3.1.1.24</ecNumber>
    </submittedName>
</protein>
<dbReference type="InterPro" id="IPR000073">
    <property type="entry name" value="AB_hydrolase_1"/>
</dbReference>
<feature type="domain" description="AB hydrolase-1" evidence="1">
    <location>
        <begin position="21"/>
        <end position="245"/>
    </location>
</feature>
<dbReference type="EMBL" id="JACGXS010000002">
    <property type="protein sequence ID" value="MBA8681353.1"/>
    <property type="molecule type" value="Genomic_DNA"/>
</dbReference>
<keyword evidence="3" id="KW-1185">Reference proteome</keyword>
<dbReference type="EC" id="3.1.1.24" evidence="2"/>